<reference evidence="2" key="1">
    <citation type="submission" date="2019-04" db="EMBL/GenBank/DDBJ databases">
        <title>Nocardioides xinjiangensis sp. nov.</title>
        <authorList>
            <person name="Liu S."/>
        </authorList>
    </citation>
    <scope>NUCLEOTIDE SEQUENCE [LARGE SCALE GENOMIC DNA]</scope>
    <source>
        <strain evidence="2">18</strain>
    </source>
</reference>
<dbReference type="OrthoDB" id="9854315at2"/>
<proteinExistence type="predicted"/>
<evidence type="ECO:0000313" key="2">
    <source>
        <dbReference type="Proteomes" id="UP000308760"/>
    </source>
</evidence>
<accession>A0A4S8Q7F7</accession>
<dbReference type="Proteomes" id="UP000308760">
    <property type="component" value="Unassembled WGS sequence"/>
</dbReference>
<reference evidence="1 2" key="2">
    <citation type="submission" date="2019-05" db="EMBL/GenBank/DDBJ databases">
        <title>Glycomyces buryatensis sp. nov.</title>
        <authorList>
            <person name="Nikitina E."/>
        </authorList>
    </citation>
    <scope>NUCLEOTIDE SEQUENCE [LARGE SCALE GENOMIC DNA]</scope>
    <source>
        <strain evidence="1 2">18</strain>
    </source>
</reference>
<name>A0A4S8Q7F7_9ACTN</name>
<dbReference type="RefSeq" id="WP_136536237.1">
    <property type="nucleotide sequence ID" value="NZ_STGY01000067.1"/>
</dbReference>
<sequence length="390" mass="43013">MSSPLGINRTRDIWEVLINVEARRTGPFAFRHAPLLALGHLGEAAVPMSSQLYPSGLRAHLLRTFGLSSTHSLLDNENPGFGDRSEPFQELSRDLHRYSRLSTLRKAQVCAALNCLTHQPIVKKLASIDGQPEQGPHGMHLLYEIARAEIRVDPRSSSAREKFDLIVKNQDLRFTAINAAIQLGALEIRTYDDVAAAEAAVASVATPQRELEQADPDLPSLLALSRLYRLIALIELKKRNIGAAREALRECMTHAEAMMARTSGEDGYGRLLAEENHKIVVEVHFKAAAGGRDLDGVNKWGRKLLEIDNEDPYVWQHMFEYSMRMGAIEPAVAALTGFTATGGLGVELATRELLQSKGAAEDFQAQFVQQLYARNPFVDDRSAAGLKATI</sequence>
<dbReference type="EMBL" id="STGY01000067">
    <property type="protein sequence ID" value="THV38652.1"/>
    <property type="molecule type" value="Genomic_DNA"/>
</dbReference>
<organism evidence="1 2">
    <name type="scientific">Glycomyces buryatensis</name>
    <dbReference type="NCBI Taxonomy" id="2570927"/>
    <lineage>
        <taxon>Bacteria</taxon>
        <taxon>Bacillati</taxon>
        <taxon>Actinomycetota</taxon>
        <taxon>Actinomycetes</taxon>
        <taxon>Glycomycetales</taxon>
        <taxon>Glycomycetaceae</taxon>
        <taxon>Glycomyces</taxon>
    </lineage>
</organism>
<gene>
    <name evidence="1" type="ORF">FAB82_19680</name>
</gene>
<evidence type="ECO:0008006" key="3">
    <source>
        <dbReference type="Google" id="ProtNLM"/>
    </source>
</evidence>
<comment type="caution">
    <text evidence="1">The sequence shown here is derived from an EMBL/GenBank/DDBJ whole genome shotgun (WGS) entry which is preliminary data.</text>
</comment>
<keyword evidence="2" id="KW-1185">Reference proteome</keyword>
<dbReference type="AlphaFoldDB" id="A0A4S8Q7F7"/>
<protein>
    <recommendedName>
        <fullName evidence="3">Tetratricopeptide repeat protein</fullName>
    </recommendedName>
</protein>
<evidence type="ECO:0000313" key="1">
    <source>
        <dbReference type="EMBL" id="THV38652.1"/>
    </source>
</evidence>